<evidence type="ECO:0000313" key="2">
    <source>
        <dbReference type="Proteomes" id="UP000887013"/>
    </source>
</evidence>
<evidence type="ECO:0000313" key="1">
    <source>
        <dbReference type="EMBL" id="GFT18366.1"/>
    </source>
</evidence>
<reference evidence="1" key="1">
    <citation type="submission" date="2020-08" db="EMBL/GenBank/DDBJ databases">
        <title>Multicomponent nature underlies the extraordinary mechanical properties of spider dragline silk.</title>
        <authorList>
            <person name="Kono N."/>
            <person name="Nakamura H."/>
            <person name="Mori M."/>
            <person name="Yoshida Y."/>
            <person name="Ohtoshi R."/>
            <person name="Malay A.D."/>
            <person name="Moran D.A.P."/>
            <person name="Tomita M."/>
            <person name="Numata K."/>
            <person name="Arakawa K."/>
        </authorList>
    </citation>
    <scope>NUCLEOTIDE SEQUENCE</scope>
</reference>
<name>A0A8X6NKJ3_NEPPI</name>
<keyword evidence="2" id="KW-1185">Reference proteome</keyword>
<gene>
    <name evidence="1" type="ORF">NPIL_340481</name>
</gene>
<organism evidence="1 2">
    <name type="scientific">Nephila pilipes</name>
    <name type="common">Giant wood spider</name>
    <name type="synonym">Nephila maculata</name>
    <dbReference type="NCBI Taxonomy" id="299642"/>
    <lineage>
        <taxon>Eukaryota</taxon>
        <taxon>Metazoa</taxon>
        <taxon>Ecdysozoa</taxon>
        <taxon>Arthropoda</taxon>
        <taxon>Chelicerata</taxon>
        <taxon>Arachnida</taxon>
        <taxon>Araneae</taxon>
        <taxon>Araneomorphae</taxon>
        <taxon>Entelegynae</taxon>
        <taxon>Araneoidea</taxon>
        <taxon>Nephilidae</taxon>
        <taxon>Nephila</taxon>
    </lineage>
</organism>
<protein>
    <submittedName>
        <fullName evidence="1">Uncharacterized protein</fullName>
    </submittedName>
</protein>
<dbReference type="Proteomes" id="UP000887013">
    <property type="component" value="Unassembled WGS sequence"/>
</dbReference>
<proteinExistence type="predicted"/>
<comment type="caution">
    <text evidence="1">The sequence shown here is derived from an EMBL/GenBank/DDBJ whole genome shotgun (WGS) entry which is preliminary data.</text>
</comment>
<sequence length="79" mass="9225">MSREKEGELVGVTFFNLRVLSPPGKQKRKPDGGIDCRIHSMPEELRDPHVRMRYLLFHLHTFGPYENGDYYVKSEFIAS</sequence>
<accession>A0A8X6NKJ3</accession>
<dbReference type="AlphaFoldDB" id="A0A8X6NKJ3"/>
<dbReference type="EMBL" id="BMAW01058845">
    <property type="protein sequence ID" value="GFT18366.1"/>
    <property type="molecule type" value="Genomic_DNA"/>
</dbReference>